<dbReference type="SUPFAM" id="SSF52540">
    <property type="entry name" value="P-loop containing nucleoside triphosphate hydrolases"/>
    <property type="match status" value="1"/>
</dbReference>
<sequence>MPRDQLSVARVFFKLKDAFKDIPSLTVADYSFKDTLLKGVDKKTRDRVFGNIAHGFSSEALGSGDHDVFCTGISGDDILGIFFQIKGTTPKACPKTLKVSLGKANKQIQKDIIVFKTVCGKFLEPFVKLAGFPAFPMLNKSDLRKVIDCVECRARILTSEDISDPQSFTAFLKRQGIALKKSWSKSSPVMKTFKEIFHLYVCAASSVDLPRNPTQLYTKVEEQMQRLLMILTPQQRELVKSNSKVIFMTGTSGTGKTFVLKERASRLALENGAKSKEHAVLVVNLSGGDLTDEFQQSFKGKMIKVVDGRVRRLEDDLQGLKDFLKKEGRRKHVLIDEVPITLGFTNTISTEALSAHWEWVDDLEVNSITIAFRPNDQSYTRDFPLEEVNPAGHAITVLKSIKRNAQQISELFLDIGNFSRRVFLSSERSLWMDIDGEKREFSPRFFEMISCQALHRECTDTLICEIVRASHTTQAIYEECRKSPKKRAIFVVISDAWKRDAFLNVLTFLYPELPILFCSNPDKFIGKTATAGSFPLVVVTEEEMIGCHPKNLTVVIDFPHSQWQYYTRLVATTGENKIFVIEEEEWKTGRFSGIRKLIPRGKIEKGNVNVEDLQLSLERAWQEYKEKDVEELDKANFTEQSFPEIDMEDDDVSKMLRSRISGIFGYPASGKSRKVDELIGKVAGEVIILHCGGLLSHKLHRQRWETKANVYVVQVSSQKVTSIQSIINEALIKKNEEGRRRKMEGKEKDEGEEADRLTVVVEDCPLLELPRSMKEIQDVNMKLILVFKPHLDPTSKVTVEEVVKSLKENEECAAIELALPPTNMALLKHIQENETPAALRLDAKNLSLPAMPAAFALSPPVQYITMENEKCKGQHRGYICRGGGTCGKSATVLPSLLHSLPLNVKKDGEFPHILISHEGLLIPLKNTFEKSRLVVKVKHLKDFRGCEASVIISFNVSDEWLLEVLSRSRTQLIIIDNLPEHHHLWRTIMEKGHLERKKVSSSAEDDPSILLELDVQEKYLECPTWDEAGNRIGSDALKRGKIIDGTTGAFSHFLPIETQKAISEELFSSAPFIDWGYVWLGDEGEVPKVDEDRRKSILQIVKQNGVEWKNGDDLPVALETRCTIASGVFAALSLSLSGSLLHFPLLKEILGDENTEDTLLLIQSASDLLKRPIVLIRESTSCDEGEVPKVDEDRRKSILQIVKQNGVEWKNGDDLPVALETRCTIASGVFAALSLSLSGSLLHFPLLKEILGDENTEDTLLLIQSASDLLKRPIVLIRESTSWTFLPQGGGDMEWNGILLFARDDSFRSVHPIVHCVDKQYRQYRHDRLDLQFRQDNQYRLDRLDSHYRHFRLDPLNHQSRLYRQSHLDLLGQGSPMNAAAILGSSSQGEDDSRVVPEGTSGFHVVERMAITIAAPKPMGLLHMPHRRGKEACNKFGSFKMILTQGVGQDTRRDS</sequence>
<dbReference type="InterPro" id="IPR027417">
    <property type="entry name" value="P-loop_NTPase"/>
</dbReference>
<protein>
    <submittedName>
        <fullName evidence="1">Uncharacterized protein</fullName>
    </submittedName>
</protein>
<organism evidence="1">
    <name type="scientific">Darwinula stevensoni</name>
    <dbReference type="NCBI Taxonomy" id="69355"/>
    <lineage>
        <taxon>Eukaryota</taxon>
        <taxon>Metazoa</taxon>
        <taxon>Ecdysozoa</taxon>
        <taxon>Arthropoda</taxon>
        <taxon>Crustacea</taxon>
        <taxon>Oligostraca</taxon>
        <taxon>Ostracoda</taxon>
        <taxon>Podocopa</taxon>
        <taxon>Podocopida</taxon>
        <taxon>Darwinulocopina</taxon>
        <taxon>Darwinuloidea</taxon>
        <taxon>Darwinulidae</taxon>
        <taxon>Darwinula</taxon>
    </lineage>
</organism>
<reference evidence="1" key="1">
    <citation type="submission" date="2020-11" db="EMBL/GenBank/DDBJ databases">
        <authorList>
            <person name="Tran Van P."/>
        </authorList>
    </citation>
    <scope>NUCLEOTIDE SEQUENCE</scope>
</reference>
<dbReference type="EMBL" id="LR900644">
    <property type="protein sequence ID" value="CAD7246414.1"/>
    <property type="molecule type" value="Genomic_DNA"/>
</dbReference>
<dbReference type="EMBL" id="CAJPEV010001127">
    <property type="protein sequence ID" value="CAG0890886.1"/>
    <property type="molecule type" value="Genomic_DNA"/>
</dbReference>
<evidence type="ECO:0000313" key="1">
    <source>
        <dbReference type="EMBL" id="CAD7246414.1"/>
    </source>
</evidence>
<gene>
    <name evidence="1" type="ORF">DSTB1V02_LOCUS6264</name>
</gene>
<evidence type="ECO:0000313" key="2">
    <source>
        <dbReference type="Proteomes" id="UP000677054"/>
    </source>
</evidence>
<proteinExistence type="predicted"/>
<accession>A0A7R9A322</accession>
<name>A0A7R9A322_9CRUS</name>
<dbReference type="Gene3D" id="3.40.50.300">
    <property type="entry name" value="P-loop containing nucleotide triphosphate hydrolases"/>
    <property type="match status" value="1"/>
</dbReference>
<keyword evidence="2" id="KW-1185">Reference proteome</keyword>
<dbReference type="OrthoDB" id="8177873at2759"/>
<dbReference type="Proteomes" id="UP000677054">
    <property type="component" value="Unassembled WGS sequence"/>
</dbReference>